<name>A0AC62A679_LEIPA</name>
<dbReference type="EMBL" id="CP009377">
    <property type="protein sequence ID" value="XUY37299.1"/>
    <property type="molecule type" value="Genomic_DNA"/>
</dbReference>
<reference evidence="1 2" key="1">
    <citation type="journal article" date="2015" name="Sci. Rep.">
        <title>The genome of Leishmania panamensis: insights into genomics of the L. (Viannia) subgenus.</title>
        <authorList>
            <person name="Llanes A."/>
            <person name="Restrepo C.M."/>
            <person name="Vecchio G.D."/>
            <person name="Anguizola F.J."/>
            <person name="Lleonart R."/>
        </authorList>
    </citation>
    <scope>NUCLEOTIDE SEQUENCE [LARGE SCALE GENOMIC DNA]</scope>
    <source>
        <strain evidence="1 2">MHOM/PA/94/PSC-1</strain>
    </source>
</reference>
<evidence type="ECO:0000313" key="2">
    <source>
        <dbReference type="Proteomes" id="UP000063063"/>
    </source>
</evidence>
<gene>
    <name evidence="1" type="ORF">LPMP_0820190</name>
</gene>
<proteinExistence type="predicted"/>
<protein>
    <submittedName>
        <fullName evidence="1">Amastin-like protein, putative</fullName>
    </submittedName>
</protein>
<evidence type="ECO:0000313" key="1">
    <source>
        <dbReference type="EMBL" id="XUY37299.1"/>
    </source>
</evidence>
<sequence length="211" mass="23556">MEFTLALLLYAVLQLIAFLFVLVGTPIDMFHQRGGGRFENTPCITLWGSKDECHSGNYSTDLEELWRGCPARQHRFRACQAFAIISICVYGSAAVLGFLQLCCCSFPRWVCLALNVTGAVTLFIVWASMLVVYYQEDFLCVREKDLSVLGSGFALLVIAWLLDALNILFLLLLWPAADPSKSKDPSDNRDPSDSRDPSDNRDPSDSMDAKE</sequence>
<dbReference type="Proteomes" id="UP000063063">
    <property type="component" value="Chromosome 8"/>
</dbReference>
<keyword evidence="2" id="KW-1185">Reference proteome</keyword>
<organism evidence="1 2">
    <name type="scientific">Leishmania panamensis</name>
    <dbReference type="NCBI Taxonomy" id="5679"/>
    <lineage>
        <taxon>Eukaryota</taxon>
        <taxon>Discoba</taxon>
        <taxon>Euglenozoa</taxon>
        <taxon>Kinetoplastea</taxon>
        <taxon>Metakinetoplastina</taxon>
        <taxon>Trypanosomatida</taxon>
        <taxon>Trypanosomatidae</taxon>
        <taxon>Leishmaniinae</taxon>
        <taxon>Leishmania</taxon>
        <taxon>Leishmania guyanensis species complex</taxon>
    </lineage>
</organism>
<accession>A0AC62A679</accession>